<evidence type="ECO:0000256" key="2">
    <source>
        <dbReference type="ARBA" id="ARBA00022679"/>
    </source>
</evidence>
<evidence type="ECO:0000256" key="6">
    <source>
        <dbReference type="ARBA" id="ARBA00023315"/>
    </source>
</evidence>
<evidence type="ECO:0000256" key="3">
    <source>
        <dbReference type="ARBA" id="ARBA00022692"/>
    </source>
</evidence>
<evidence type="ECO:0000313" key="9">
    <source>
        <dbReference type="EMBL" id="TKR93563.1"/>
    </source>
</evidence>
<dbReference type="AlphaFoldDB" id="A0A4U5PBN3"/>
<dbReference type="GO" id="GO:0016020">
    <property type="term" value="C:membrane"/>
    <property type="evidence" value="ECO:0007669"/>
    <property type="project" value="UniProtKB-SubCell"/>
</dbReference>
<comment type="domain">
    <text evidence="7">The DHHC domain is required for palmitoyltransferase activity.</text>
</comment>
<keyword evidence="4 7" id="KW-1133">Transmembrane helix</keyword>
<comment type="catalytic activity">
    <reaction evidence="7">
        <text>L-cysteinyl-[protein] + hexadecanoyl-CoA = S-hexadecanoyl-L-cysteinyl-[protein] + CoA</text>
        <dbReference type="Rhea" id="RHEA:36683"/>
        <dbReference type="Rhea" id="RHEA-COMP:10131"/>
        <dbReference type="Rhea" id="RHEA-COMP:11032"/>
        <dbReference type="ChEBI" id="CHEBI:29950"/>
        <dbReference type="ChEBI" id="CHEBI:57287"/>
        <dbReference type="ChEBI" id="CHEBI:57379"/>
        <dbReference type="ChEBI" id="CHEBI:74151"/>
        <dbReference type="EC" id="2.3.1.225"/>
    </reaction>
</comment>
<feature type="transmembrane region" description="Helical" evidence="7">
    <location>
        <begin position="194"/>
        <end position="217"/>
    </location>
</feature>
<reference evidence="9 10" key="2">
    <citation type="journal article" date="2019" name="G3 (Bethesda)">
        <title>Hybrid Assembly of the Genome of the Entomopathogenic Nematode Steinernema carpocapsae Identifies the X-Chromosome.</title>
        <authorList>
            <person name="Serra L."/>
            <person name="Macchietto M."/>
            <person name="Macias-Munoz A."/>
            <person name="McGill C.J."/>
            <person name="Rodriguez I.M."/>
            <person name="Rodriguez B."/>
            <person name="Murad R."/>
            <person name="Mortazavi A."/>
        </authorList>
    </citation>
    <scope>NUCLEOTIDE SEQUENCE [LARGE SCALE GENOMIC DNA]</scope>
    <source>
        <strain evidence="9 10">ALL</strain>
    </source>
</reference>
<dbReference type="OrthoDB" id="331948at2759"/>
<accession>A0A4U5PBN3</accession>
<dbReference type="Proteomes" id="UP000298663">
    <property type="component" value="Unassembled WGS sequence"/>
</dbReference>
<dbReference type="InterPro" id="IPR001594">
    <property type="entry name" value="Palmitoyltrfase_DHHC"/>
</dbReference>
<reference evidence="9 10" key="1">
    <citation type="journal article" date="2015" name="Genome Biol.">
        <title>Comparative genomics of Steinernema reveals deeply conserved gene regulatory networks.</title>
        <authorList>
            <person name="Dillman A.R."/>
            <person name="Macchietto M."/>
            <person name="Porter C.F."/>
            <person name="Rogers A."/>
            <person name="Williams B."/>
            <person name="Antoshechkin I."/>
            <person name="Lee M.M."/>
            <person name="Goodwin Z."/>
            <person name="Lu X."/>
            <person name="Lewis E.E."/>
            <person name="Goodrich-Blair H."/>
            <person name="Stock S.P."/>
            <person name="Adams B.J."/>
            <person name="Sternberg P.W."/>
            <person name="Mortazavi A."/>
        </authorList>
    </citation>
    <scope>NUCLEOTIDE SEQUENCE [LARGE SCALE GENOMIC DNA]</scope>
    <source>
        <strain evidence="9 10">ALL</strain>
    </source>
</reference>
<feature type="transmembrane region" description="Helical" evidence="7">
    <location>
        <begin position="21"/>
        <end position="47"/>
    </location>
</feature>
<keyword evidence="3 7" id="KW-0812">Transmembrane</keyword>
<evidence type="ECO:0000256" key="4">
    <source>
        <dbReference type="ARBA" id="ARBA00022989"/>
    </source>
</evidence>
<evidence type="ECO:0000256" key="7">
    <source>
        <dbReference type="RuleBase" id="RU079119"/>
    </source>
</evidence>
<feature type="transmembrane region" description="Helical" evidence="7">
    <location>
        <begin position="153"/>
        <end position="174"/>
    </location>
</feature>
<evidence type="ECO:0000256" key="5">
    <source>
        <dbReference type="ARBA" id="ARBA00023136"/>
    </source>
</evidence>
<keyword evidence="6 7" id="KW-0012">Acyltransferase</keyword>
<keyword evidence="10" id="KW-1185">Reference proteome</keyword>
<feature type="transmembrane region" description="Helical" evidence="7">
    <location>
        <begin position="53"/>
        <end position="71"/>
    </location>
</feature>
<comment type="caution">
    <text evidence="9">The sequence shown here is derived from an EMBL/GenBank/DDBJ whole genome shotgun (WGS) entry which is preliminary data.</text>
</comment>
<keyword evidence="5 7" id="KW-0472">Membrane</keyword>
<name>A0A4U5PBN3_STECR</name>
<comment type="similarity">
    <text evidence="7">Belongs to the DHHC palmitoyltransferase family.</text>
</comment>
<evidence type="ECO:0000313" key="10">
    <source>
        <dbReference type="Proteomes" id="UP000298663"/>
    </source>
</evidence>
<dbReference type="STRING" id="34508.A0A4U5PBN3"/>
<dbReference type="GO" id="GO:0019706">
    <property type="term" value="F:protein-cysteine S-palmitoyltransferase activity"/>
    <property type="evidence" value="ECO:0007669"/>
    <property type="project" value="UniProtKB-EC"/>
</dbReference>
<sequence length="279" mass="32020">MSSVRKVKTNCCGRKWCVRDACGLVCAVMTWFLMLYGEFSVVTVMLGSIGEHPIHQSLNFIVFQIFLVMAFSSHVKTMLTDPGAVPKGNATEENIVRIQMEHMPGEVLTKCSKCDCIKPERAHHCSVCERCVRRMDHHCPWVNNCVGEGNQKYFVLFTFYIAMLSLHAVYWAIWQFMLCVSDDWRSCPTFSPPVTTIVLVFLIFEGVLFSIFTMVMFGTQVSSICSDQTGIESLKREREDMKTDKWKNIQVVFGGPFSYRWLSPFAKPYFSRHAFEFSV</sequence>
<evidence type="ECO:0000256" key="1">
    <source>
        <dbReference type="ARBA" id="ARBA00004141"/>
    </source>
</evidence>
<comment type="subcellular location">
    <subcellularLocation>
        <location evidence="1">Membrane</location>
        <topology evidence="1">Multi-pass membrane protein</topology>
    </subcellularLocation>
</comment>
<evidence type="ECO:0000259" key="8">
    <source>
        <dbReference type="Pfam" id="PF01529"/>
    </source>
</evidence>
<keyword evidence="2 7" id="KW-0808">Transferase</keyword>
<dbReference type="PROSITE" id="PS50216">
    <property type="entry name" value="DHHC"/>
    <property type="match status" value="1"/>
</dbReference>
<dbReference type="Pfam" id="PF01529">
    <property type="entry name" value="DHHC"/>
    <property type="match status" value="1"/>
</dbReference>
<dbReference type="PANTHER" id="PTHR12246">
    <property type="entry name" value="PALMITOYLTRANSFERASE ZDHHC16"/>
    <property type="match status" value="1"/>
</dbReference>
<feature type="domain" description="Palmitoyltransferase DHHC" evidence="8">
    <location>
        <begin position="110"/>
        <end position="236"/>
    </location>
</feature>
<proteinExistence type="inferred from homology"/>
<dbReference type="EC" id="2.3.1.225" evidence="7"/>
<dbReference type="InterPro" id="IPR039859">
    <property type="entry name" value="PFA4/ZDH16/20/ERF2-like"/>
</dbReference>
<gene>
    <name evidence="9" type="ORF">L596_007990</name>
</gene>
<organism evidence="9 10">
    <name type="scientific">Steinernema carpocapsae</name>
    <name type="common">Entomopathogenic nematode</name>
    <dbReference type="NCBI Taxonomy" id="34508"/>
    <lineage>
        <taxon>Eukaryota</taxon>
        <taxon>Metazoa</taxon>
        <taxon>Ecdysozoa</taxon>
        <taxon>Nematoda</taxon>
        <taxon>Chromadorea</taxon>
        <taxon>Rhabditida</taxon>
        <taxon>Tylenchina</taxon>
        <taxon>Panagrolaimomorpha</taxon>
        <taxon>Strongyloidoidea</taxon>
        <taxon>Steinernematidae</taxon>
        <taxon>Steinernema</taxon>
    </lineage>
</organism>
<dbReference type="EMBL" id="AZBU02000002">
    <property type="protein sequence ID" value="TKR93563.1"/>
    <property type="molecule type" value="Genomic_DNA"/>
</dbReference>
<protein>
    <recommendedName>
        <fullName evidence="7">Palmitoyltransferase</fullName>
        <ecNumber evidence="7">2.3.1.225</ecNumber>
    </recommendedName>
</protein>